<feature type="domain" description="Histidine kinase" evidence="12">
    <location>
        <begin position="247"/>
        <end position="455"/>
    </location>
</feature>
<evidence type="ECO:0000256" key="9">
    <source>
        <dbReference type="ARBA" id="ARBA00023012"/>
    </source>
</evidence>
<dbReference type="CDD" id="cd06225">
    <property type="entry name" value="HAMP"/>
    <property type="match status" value="1"/>
</dbReference>
<comment type="subcellular location">
    <subcellularLocation>
        <location evidence="2">Membrane</location>
    </subcellularLocation>
</comment>
<proteinExistence type="predicted"/>
<protein>
    <recommendedName>
        <fullName evidence="3">histidine kinase</fullName>
        <ecNumber evidence="3">2.7.13.3</ecNumber>
    </recommendedName>
</protein>
<evidence type="ECO:0000256" key="7">
    <source>
        <dbReference type="ARBA" id="ARBA00022777"/>
    </source>
</evidence>
<dbReference type="InterPro" id="IPR003660">
    <property type="entry name" value="HAMP_dom"/>
</dbReference>
<evidence type="ECO:0000256" key="3">
    <source>
        <dbReference type="ARBA" id="ARBA00012438"/>
    </source>
</evidence>
<accession>A0ABS3CEK6</accession>
<name>A0ABS3CEK6_9BACT</name>
<dbReference type="CDD" id="cd00075">
    <property type="entry name" value="HATPase"/>
    <property type="match status" value="1"/>
</dbReference>
<keyword evidence="5" id="KW-0808">Transferase</keyword>
<dbReference type="PANTHER" id="PTHR45436">
    <property type="entry name" value="SENSOR HISTIDINE KINASE YKOH"/>
    <property type="match status" value="1"/>
</dbReference>
<dbReference type="InterPro" id="IPR005467">
    <property type="entry name" value="His_kinase_dom"/>
</dbReference>
<organism evidence="14 15">
    <name type="scientific">Algoriphagus pacificus</name>
    <dbReference type="NCBI Taxonomy" id="2811234"/>
    <lineage>
        <taxon>Bacteria</taxon>
        <taxon>Pseudomonadati</taxon>
        <taxon>Bacteroidota</taxon>
        <taxon>Cytophagia</taxon>
        <taxon>Cytophagales</taxon>
        <taxon>Cyclobacteriaceae</taxon>
        <taxon>Algoriphagus</taxon>
    </lineage>
</organism>
<dbReference type="SUPFAM" id="SSF55874">
    <property type="entry name" value="ATPase domain of HSP90 chaperone/DNA topoisomerase II/histidine kinase"/>
    <property type="match status" value="1"/>
</dbReference>
<dbReference type="Pfam" id="PF00672">
    <property type="entry name" value="HAMP"/>
    <property type="match status" value="1"/>
</dbReference>
<sequence length="455" mass="51795">MKNSSYKERLARRLTFVTALLVMLVFGIIYLVVNYTVVENIDRELELETNEHVGQIFLADGEIRFMHKDEWQEQEHQEIQLNPIFIEIVDLEGNSMDKSPNLGPNRLLFHPGWNSKEGAWTIKIGNQQVRQKQILLKHEGKAEGYLLVATSFEDARELLNNLRNILLILYPGILISLFLTMRYLAGKSIQPIQEIIHKTNQITQSNLNERVPDLDQEDEIGQLTRSINELLFRLEQSMIREKQFTSDASHELRTPLSVLRGTLEVLIRKPRTSEEYVAKIQTALTSIDRMSAMIDQLLALARVEKAGFSPKDEVEILSFVEEVADQILRESGREIEFRTEQSLPIFAQVNEKSLQMILNNLIQNAIKYSSGKIIVEVGKVNQQTSIVISDSGQGIDEFNLNKIFDPFFREPDVLEQVIPGTGLGLAIVKKLAQESGIQILVESEKGAGSTFRLLI</sequence>
<evidence type="ECO:0000256" key="11">
    <source>
        <dbReference type="SAM" id="Phobius"/>
    </source>
</evidence>
<reference evidence="14 15" key="1">
    <citation type="submission" date="2021-03" db="EMBL/GenBank/DDBJ databases">
        <title>novel species isolated from a fishpond in China.</title>
        <authorList>
            <person name="Lu H."/>
            <person name="Cai Z."/>
        </authorList>
    </citation>
    <scope>NUCLEOTIDE SEQUENCE [LARGE SCALE GENOMIC DNA]</scope>
    <source>
        <strain evidence="14 15">YJ13C</strain>
    </source>
</reference>
<gene>
    <name evidence="14" type="ORF">J0A69_08885</name>
</gene>
<evidence type="ECO:0000256" key="8">
    <source>
        <dbReference type="ARBA" id="ARBA00022989"/>
    </source>
</evidence>
<dbReference type="EC" id="2.7.13.3" evidence="3"/>
<evidence type="ECO:0000256" key="2">
    <source>
        <dbReference type="ARBA" id="ARBA00004370"/>
    </source>
</evidence>
<dbReference type="SUPFAM" id="SSF47384">
    <property type="entry name" value="Homodimeric domain of signal transducing histidine kinase"/>
    <property type="match status" value="1"/>
</dbReference>
<dbReference type="Pfam" id="PF00512">
    <property type="entry name" value="HisKA"/>
    <property type="match status" value="1"/>
</dbReference>
<evidence type="ECO:0000313" key="15">
    <source>
        <dbReference type="Proteomes" id="UP000664480"/>
    </source>
</evidence>
<dbReference type="PROSITE" id="PS50109">
    <property type="entry name" value="HIS_KIN"/>
    <property type="match status" value="1"/>
</dbReference>
<dbReference type="PANTHER" id="PTHR45436:SF5">
    <property type="entry name" value="SENSOR HISTIDINE KINASE TRCS"/>
    <property type="match status" value="1"/>
</dbReference>
<dbReference type="PROSITE" id="PS50885">
    <property type="entry name" value="HAMP"/>
    <property type="match status" value="1"/>
</dbReference>
<dbReference type="CDD" id="cd00082">
    <property type="entry name" value="HisKA"/>
    <property type="match status" value="1"/>
</dbReference>
<dbReference type="SMART" id="SM00387">
    <property type="entry name" value="HATPase_c"/>
    <property type="match status" value="1"/>
</dbReference>
<keyword evidence="9" id="KW-0902">Two-component regulatory system</keyword>
<keyword evidence="7" id="KW-0418">Kinase</keyword>
<keyword evidence="4" id="KW-0597">Phosphoprotein</keyword>
<dbReference type="Gene3D" id="6.10.340.10">
    <property type="match status" value="1"/>
</dbReference>
<feature type="domain" description="HAMP" evidence="13">
    <location>
        <begin position="186"/>
        <end position="239"/>
    </location>
</feature>
<evidence type="ECO:0000313" key="14">
    <source>
        <dbReference type="EMBL" id="MBN7815541.1"/>
    </source>
</evidence>
<dbReference type="SMART" id="SM00388">
    <property type="entry name" value="HisKA"/>
    <property type="match status" value="1"/>
</dbReference>
<feature type="transmembrane region" description="Helical" evidence="11">
    <location>
        <begin position="12"/>
        <end position="33"/>
    </location>
</feature>
<dbReference type="Gene3D" id="3.30.565.10">
    <property type="entry name" value="Histidine kinase-like ATPase, C-terminal domain"/>
    <property type="match status" value="1"/>
</dbReference>
<keyword evidence="15" id="KW-1185">Reference proteome</keyword>
<keyword evidence="10 11" id="KW-0472">Membrane</keyword>
<dbReference type="InterPro" id="IPR003661">
    <property type="entry name" value="HisK_dim/P_dom"/>
</dbReference>
<evidence type="ECO:0000259" key="12">
    <source>
        <dbReference type="PROSITE" id="PS50109"/>
    </source>
</evidence>
<dbReference type="InterPro" id="IPR036890">
    <property type="entry name" value="HATPase_C_sf"/>
</dbReference>
<dbReference type="Proteomes" id="UP000664480">
    <property type="component" value="Unassembled WGS sequence"/>
</dbReference>
<dbReference type="Pfam" id="PF02518">
    <property type="entry name" value="HATPase_c"/>
    <property type="match status" value="1"/>
</dbReference>
<dbReference type="SMART" id="SM00304">
    <property type="entry name" value="HAMP"/>
    <property type="match status" value="1"/>
</dbReference>
<evidence type="ECO:0000256" key="1">
    <source>
        <dbReference type="ARBA" id="ARBA00000085"/>
    </source>
</evidence>
<keyword evidence="8 11" id="KW-1133">Transmembrane helix</keyword>
<comment type="caution">
    <text evidence="14">The sequence shown here is derived from an EMBL/GenBank/DDBJ whole genome shotgun (WGS) entry which is preliminary data.</text>
</comment>
<dbReference type="InterPro" id="IPR003594">
    <property type="entry name" value="HATPase_dom"/>
</dbReference>
<dbReference type="RefSeq" id="WP_206586204.1">
    <property type="nucleotide sequence ID" value="NZ_JAFKCU010000002.1"/>
</dbReference>
<dbReference type="EMBL" id="JAFKCU010000002">
    <property type="protein sequence ID" value="MBN7815541.1"/>
    <property type="molecule type" value="Genomic_DNA"/>
</dbReference>
<dbReference type="InterPro" id="IPR036097">
    <property type="entry name" value="HisK_dim/P_sf"/>
</dbReference>
<comment type="catalytic activity">
    <reaction evidence="1">
        <text>ATP + protein L-histidine = ADP + protein N-phospho-L-histidine.</text>
        <dbReference type="EC" id="2.7.13.3"/>
    </reaction>
</comment>
<dbReference type="InterPro" id="IPR050428">
    <property type="entry name" value="TCS_sensor_his_kinase"/>
</dbReference>
<dbReference type="PRINTS" id="PR00344">
    <property type="entry name" value="BCTRLSENSOR"/>
</dbReference>
<keyword evidence="6 11" id="KW-0812">Transmembrane</keyword>
<feature type="transmembrane region" description="Helical" evidence="11">
    <location>
        <begin position="165"/>
        <end position="185"/>
    </location>
</feature>
<dbReference type="Gene3D" id="1.10.287.130">
    <property type="match status" value="1"/>
</dbReference>
<evidence type="ECO:0000256" key="4">
    <source>
        <dbReference type="ARBA" id="ARBA00022553"/>
    </source>
</evidence>
<evidence type="ECO:0000256" key="6">
    <source>
        <dbReference type="ARBA" id="ARBA00022692"/>
    </source>
</evidence>
<dbReference type="InterPro" id="IPR004358">
    <property type="entry name" value="Sig_transdc_His_kin-like_C"/>
</dbReference>
<evidence type="ECO:0000256" key="5">
    <source>
        <dbReference type="ARBA" id="ARBA00022679"/>
    </source>
</evidence>
<evidence type="ECO:0000256" key="10">
    <source>
        <dbReference type="ARBA" id="ARBA00023136"/>
    </source>
</evidence>
<dbReference type="SUPFAM" id="SSF158472">
    <property type="entry name" value="HAMP domain-like"/>
    <property type="match status" value="1"/>
</dbReference>
<evidence type="ECO:0000259" key="13">
    <source>
        <dbReference type="PROSITE" id="PS50885"/>
    </source>
</evidence>